<reference evidence="10 11" key="1">
    <citation type="submission" date="2016-06" db="EMBL/GenBank/DDBJ databases">
        <authorList>
            <person name="Kjaerup R.B."/>
            <person name="Dalgaard T.S."/>
            <person name="Juul-Madsen H.R."/>
        </authorList>
    </citation>
    <scope>NUCLEOTIDE SEQUENCE [LARGE SCALE GENOMIC DNA]</scope>
    <source>
        <strain evidence="10">LMG947</strain>
    </source>
</reference>
<dbReference type="PANTHER" id="PTHR43421:SF1">
    <property type="entry name" value="METALLOPROTEASE PMBA"/>
    <property type="match status" value="1"/>
</dbReference>
<dbReference type="EMBL" id="FLTX01000027">
    <property type="protein sequence ID" value="SBV51060.1"/>
    <property type="molecule type" value="Genomic_DNA"/>
</dbReference>
<gene>
    <name evidence="10" type="ORF">XBLMG947_1844</name>
</gene>
<dbReference type="AlphaFoldDB" id="A0A1C3NKW3"/>
<dbReference type="InterPro" id="IPR036059">
    <property type="entry name" value="TldD/PmbA_sf"/>
</dbReference>
<dbReference type="InterPro" id="IPR047657">
    <property type="entry name" value="PmbA"/>
</dbReference>
<evidence type="ECO:0000313" key="11">
    <source>
        <dbReference type="Proteomes" id="UP000092503"/>
    </source>
</evidence>
<dbReference type="InterPro" id="IPR002510">
    <property type="entry name" value="Metalloprtase-TldD/E_N"/>
</dbReference>
<name>A0A1C3NKW3_9XANT</name>
<dbReference type="InterPro" id="IPR045569">
    <property type="entry name" value="Metalloprtase-TldD/E_C"/>
</dbReference>
<feature type="domain" description="Metalloprotease TldD/E N-terminal" evidence="7">
    <location>
        <begin position="56"/>
        <end position="120"/>
    </location>
</feature>
<dbReference type="Pfam" id="PF19290">
    <property type="entry name" value="PmbA_TldD_2nd"/>
    <property type="match status" value="1"/>
</dbReference>
<keyword evidence="5" id="KW-0378">Hydrolase</keyword>
<keyword evidence="6" id="KW-0482">Metalloprotease</keyword>
<sequence>MMAGLSRMDPHPKDKALNALSSEIRVTDDSLQRLDALTDISQRLLERARAAGATQAEVSCSEERGLDVNVRLGDVETVESTRDRGIAVTVYFGKRKGSASTADLQDSSLESTVAQACAIARYTEDDAASGLADPELMAREFPELDSWHPWALDADTAVDLALACETAGRDADARISNSDGASASTGLSLSVYANSHGFIGRERGTHHSISCALIAGQGDGMQRDGWYSSALAREDLEAPDAIGRHAAERTLARLQPRSLPTGQLPVLFAPEVARSLVGHLLGAVSGGALYRRASFLLDSVGTKLFPDWFNIEELPHLRRGLRSAAFDGEGVATRQSALITDGVLQRYVLGSYSARKLGLQTTANAGGVHNLQVSANAGDLASMIAGMSRGLLVTELMGNGVNPVTGDYSRGAGGFWIENGAIAYPVDGLTIAGNLRDMFAGIEAVGSDVDPRSHVKIGSVLINRMTVAGEE</sequence>
<comment type="similarity">
    <text evidence="2">Belongs to the peptidase U62 family.</text>
</comment>
<comment type="subcellular location">
    <subcellularLocation>
        <location evidence="1">Cytoplasm</location>
    </subcellularLocation>
</comment>
<evidence type="ECO:0000259" key="7">
    <source>
        <dbReference type="Pfam" id="PF01523"/>
    </source>
</evidence>
<protein>
    <submittedName>
        <fullName evidence="10">PmbA protein</fullName>
    </submittedName>
</protein>
<evidence type="ECO:0000259" key="8">
    <source>
        <dbReference type="Pfam" id="PF19289"/>
    </source>
</evidence>
<dbReference type="InterPro" id="IPR035068">
    <property type="entry name" value="TldD/PmbA_N"/>
</dbReference>
<evidence type="ECO:0000313" key="10">
    <source>
        <dbReference type="EMBL" id="SBV51060.1"/>
    </source>
</evidence>
<evidence type="ECO:0000256" key="5">
    <source>
        <dbReference type="ARBA" id="ARBA00022801"/>
    </source>
</evidence>
<dbReference type="GO" id="GO:0006508">
    <property type="term" value="P:proteolysis"/>
    <property type="evidence" value="ECO:0007669"/>
    <property type="project" value="UniProtKB-KW"/>
</dbReference>
<dbReference type="NCBIfam" id="NF008268">
    <property type="entry name" value="PRK11040.1"/>
    <property type="match status" value="1"/>
</dbReference>
<evidence type="ECO:0000256" key="3">
    <source>
        <dbReference type="ARBA" id="ARBA00022490"/>
    </source>
</evidence>
<dbReference type="GO" id="GO:0008237">
    <property type="term" value="F:metallopeptidase activity"/>
    <property type="evidence" value="ECO:0007669"/>
    <property type="project" value="UniProtKB-KW"/>
</dbReference>
<evidence type="ECO:0000259" key="9">
    <source>
        <dbReference type="Pfam" id="PF19290"/>
    </source>
</evidence>
<dbReference type="InterPro" id="IPR045570">
    <property type="entry name" value="Metalloprtase-TldD/E_cen_dom"/>
</dbReference>
<accession>A0A1C3NKW3</accession>
<keyword evidence="4" id="KW-0645">Protease</keyword>
<evidence type="ECO:0000256" key="4">
    <source>
        <dbReference type="ARBA" id="ARBA00022670"/>
    </source>
</evidence>
<feature type="domain" description="Metalloprotease TldD/E C-terminal" evidence="8">
    <location>
        <begin position="261"/>
        <end position="469"/>
    </location>
</feature>
<dbReference type="Pfam" id="PF01523">
    <property type="entry name" value="PmbA_TldD_1st"/>
    <property type="match status" value="1"/>
</dbReference>
<evidence type="ECO:0000256" key="1">
    <source>
        <dbReference type="ARBA" id="ARBA00004496"/>
    </source>
</evidence>
<feature type="domain" description="Metalloprotease TldD/E central" evidence="9">
    <location>
        <begin position="148"/>
        <end position="254"/>
    </location>
</feature>
<dbReference type="STRING" id="56449.XBLMG947_1844"/>
<dbReference type="Pfam" id="PF19289">
    <property type="entry name" value="PmbA_TldD_3rd"/>
    <property type="match status" value="1"/>
</dbReference>
<dbReference type="PANTHER" id="PTHR43421">
    <property type="entry name" value="METALLOPROTEASE PMBA"/>
    <property type="match status" value="1"/>
</dbReference>
<dbReference type="Gene3D" id="3.30.2290.10">
    <property type="entry name" value="PmbA/TldD superfamily"/>
    <property type="match status" value="1"/>
</dbReference>
<evidence type="ECO:0000256" key="6">
    <source>
        <dbReference type="ARBA" id="ARBA00023049"/>
    </source>
</evidence>
<keyword evidence="3" id="KW-0963">Cytoplasm</keyword>
<organism evidence="10 11">
    <name type="scientific">Xanthomonas bromi</name>
    <dbReference type="NCBI Taxonomy" id="56449"/>
    <lineage>
        <taxon>Bacteria</taxon>
        <taxon>Pseudomonadati</taxon>
        <taxon>Pseudomonadota</taxon>
        <taxon>Gammaproteobacteria</taxon>
        <taxon>Lysobacterales</taxon>
        <taxon>Lysobacteraceae</taxon>
        <taxon>Xanthomonas</taxon>
    </lineage>
</organism>
<dbReference type="FunFam" id="3.30.2290.10:FF:000002">
    <property type="entry name" value="Metalloprotease PmbA homolog"/>
    <property type="match status" value="1"/>
</dbReference>
<evidence type="ECO:0000256" key="2">
    <source>
        <dbReference type="ARBA" id="ARBA00005836"/>
    </source>
</evidence>
<dbReference type="Proteomes" id="UP000092503">
    <property type="component" value="Unassembled WGS sequence"/>
</dbReference>
<proteinExistence type="inferred from homology"/>
<dbReference type="GO" id="GO:0005829">
    <property type="term" value="C:cytosol"/>
    <property type="evidence" value="ECO:0007669"/>
    <property type="project" value="TreeGrafter"/>
</dbReference>
<dbReference type="SUPFAM" id="SSF111283">
    <property type="entry name" value="Putative modulator of DNA gyrase, PmbA/TldD"/>
    <property type="match status" value="1"/>
</dbReference>